<dbReference type="FunFam" id="1.10.220.150:FF:000013">
    <property type="entry name" value="Putative Arf GTPase-activating protein"/>
    <property type="match status" value="1"/>
</dbReference>
<evidence type="ECO:0000313" key="8">
    <source>
        <dbReference type="EMBL" id="PNY27445.1"/>
    </source>
</evidence>
<dbReference type="Pfam" id="PF01412">
    <property type="entry name" value="ArfGap"/>
    <property type="match status" value="1"/>
</dbReference>
<dbReference type="InterPro" id="IPR038508">
    <property type="entry name" value="ArfGAP_dom_sf"/>
</dbReference>
<evidence type="ECO:0000256" key="1">
    <source>
        <dbReference type="ARBA" id="ARBA00022468"/>
    </source>
</evidence>
<keyword evidence="9" id="KW-1185">Reference proteome</keyword>
<dbReference type="CDD" id="cd08831">
    <property type="entry name" value="ArfGap_ArfGap2_3_like"/>
    <property type="match status" value="1"/>
</dbReference>
<dbReference type="SMART" id="SM00105">
    <property type="entry name" value="ArfGap"/>
    <property type="match status" value="1"/>
</dbReference>
<evidence type="ECO:0000313" key="9">
    <source>
        <dbReference type="Proteomes" id="UP000236621"/>
    </source>
</evidence>
<evidence type="ECO:0000256" key="2">
    <source>
        <dbReference type="ARBA" id="ARBA00022723"/>
    </source>
</evidence>
<sequence length="535" mass="57622">RLLNDRRTQQLCTRFLFDTAPARHRYRAVEYFREPEVLCAGSATRQPSPAKMSGLATKQQSLKIFEKLKSKPANKICFDCGQKNPTWTSVPLGIYLCLDCSSNHRNLGVHISFVRSTNLDQWQWDQLRLMKVGGNESATKFFQQNGGTAALNSKDPKTKYQSNAATKYKDELKRRAARDAKEFPGEVDISDGAEGDGSSTPAGEPEDDFFSSWDKPAIKRPTPPISRNATPPVVGRTPSPFLNAGNGNGKDLARSSSPLAKPDSTGETKPASRITTSAALRKSATTAGPRKANVLGAKKPTKLGAKKVTADVIDFDEAEKKAKEEAERIAKLGYDPEAEEEQSRDTTSGTGAAIISPTPVSPQRGSSSSHTRQKSNAELERLGMGMGRLGFGQIGGGKAVQAQPAKKNAGGFGSVGPVKATAEDESDNFARSKFGNQKGISSDEYFGKGSFDPNAQAEAKTRLQGFEGATSISSNAYFGRPEDEQEEDYGDLESAAKDFVRKFGITASDDLENLSNVLGEGATRLQGAIRAYLGN</sequence>
<evidence type="ECO:0000256" key="4">
    <source>
        <dbReference type="ARBA" id="ARBA00022833"/>
    </source>
</evidence>
<keyword evidence="3 5" id="KW-0863">Zinc-finger</keyword>
<evidence type="ECO:0000256" key="3">
    <source>
        <dbReference type="ARBA" id="ARBA00022771"/>
    </source>
</evidence>
<dbReference type="GO" id="GO:0008270">
    <property type="term" value="F:zinc ion binding"/>
    <property type="evidence" value="ECO:0007669"/>
    <property type="project" value="UniProtKB-KW"/>
</dbReference>
<dbReference type="PANTHER" id="PTHR45686">
    <property type="entry name" value="ADP-RIBOSYLATION FACTOR GTPASE ACTIVATING PROTEIN 3, ISOFORM H-RELATED"/>
    <property type="match status" value="1"/>
</dbReference>
<dbReference type="Proteomes" id="UP000236621">
    <property type="component" value="Unassembled WGS sequence"/>
</dbReference>
<organism evidence="8 9">
    <name type="scientific">Tolypocladium capitatum</name>
    <dbReference type="NCBI Taxonomy" id="45235"/>
    <lineage>
        <taxon>Eukaryota</taxon>
        <taxon>Fungi</taxon>
        <taxon>Dikarya</taxon>
        <taxon>Ascomycota</taxon>
        <taxon>Pezizomycotina</taxon>
        <taxon>Sordariomycetes</taxon>
        <taxon>Hypocreomycetidae</taxon>
        <taxon>Hypocreales</taxon>
        <taxon>Ophiocordycipitaceae</taxon>
        <taxon>Tolypocladium</taxon>
    </lineage>
</organism>
<feature type="domain" description="Arf-GAP" evidence="7">
    <location>
        <begin position="62"/>
        <end position="182"/>
    </location>
</feature>
<dbReference type="GO" id="GO:0000139">
    <property type="term" value="C:Golgi membrane"/>
    <property type="evidence" value="ECO:0007669"/>
    <property type="project" value="GOC"/>
</dbReference>
<feature type="compositionally biased region" description="Gly residues" evidence="6">
    <location>
        <begin position="384"/>
        <end position="398"/>
    </location>
</feature>
<comment type="caution">
    <text evidence="8">The sequence shown here is derived from an EMBL/GenBank/DDBJ whole genome shotgun (WGS) entry which is preliminary data.</text>
</comment>
<name>A0A2K3QIT7_9HYPO</name>
<dbReference type="EMBL" id="NRSZ01000402">
    <property type="protein sequence ID" value="PNY27445.1"/>
    <property type="molecule type" value="Genomic_DNA"/>
</dbReference>
<dbReference type="AlphaFoldDB" id="A0A2K3QIT7"/>
<feature type="region of interest" description="Disordered" evidence="6">
    <location>
        <begin position="316"/>
        <end position="453"/>
    </location>
</feature>
<proteinExistence type="predicted"/>
<keyword evidence="2" id="KW-0479">Metal-binding</keyword>
<dbReference type="PRINTS" id="PR00405">
    <property type="entry name" value="REVINTRACTNG"/>
</dbReference>
<feature type="compositionally biased region" description="Polar residues" evidence="6">
    <location>
        <begin position="273"/>
        <end position="286"/>
    </location>
</feature>
<dbReference type="OrthoDB" id="983479at2759"/>
<dbReference type="Gene3D" id="1.10.220.150">
    <property type="entry name" value="Arf GTPase activating protein"/>
    <property type="match status" value="1"/>
</dbReference>
<feature type="compositionally biased region" description="Polar residues" evidence="6">
    <location>
        <begin position="361"/>
        <end position="374"/>
    </location>
</feature>
<protein>
    <submittedName>
        <fullName evidence="8">ADP-ribosylation factor GTPase-activating protein glo3</fullName>
    </submittedName>
</protein>
<feature type="non-terminal residue" evidence="8">
    <location>
        <position position="1"/>
    </location>
</feature>
<dbReference type="GO" id="GO:0048205">
    <property type="term" value="P:COPI coating of Golgi vesicle"/>
    <property type="evidence" value="ECO:0007669"/>
    <property type="project" value="TreeGrafter"/>
</dbReference>
<dbReference type="GO" id="GO:0005096">
    <property type="term" value="F:GTPase activator activity"/>
    <property type="evidence" value="ECO:0007669"/>
    <property type="project" value="UniProtKB-KW"/>
</dbReference>
<evidence type="ECO:0000256" key="6">
    <source>
        <dbReference type="SAM" id="MobiDB-lite"/>
    </source>
</evidence>
<keyword evidence="4" id="KW-0862">Zinc</keyword>
<gene>
    <name evidence="8" type="ORF">TCAP_02629</name>
</gene>
<dbReference type="InterPro" id="IPR037278">
    <property type="entry name" value="ARFGAP/RecO"/>
</dbReference>
<dbReference type="SUPFAM" id="SSF57863">
    <property type="entry name" value="ArfGap/RecO-like zinc finger"/>
    <property type="match status" value="1"/>
</dbReference>
<dbReference type="PANTHER" id="PTHR45686:SF4">
    <property type="entry name" value="ADP-RIBOSYLATION FACTOR GTPASE ACTIVATING PROTEIN 3, ISOFORM H"/>
    <property type="match status" value="1"/>
</dbReference>
<dbReference type="PROSITE" id="PS50115">
    <property type="entry name" value="ARFGAP"/>
    <property type="match status" value="1"/>
</dbReference>
<keyword evidence="1" id="KW-0343">GTPase activation</keyword>
<feature type="region of interest" description="Disordered" evidence="6">
    <location>
        <begin position="147"/>
        <end position="303"/>
    </location>
</feature>
<accession>A0A2K3QIT7</accession>
<reference evidence="8 9" key="1">
    <citation type="submission" date="2017-08" db="EMBL/GenBank/DDBJ databases">
        <title>Harnessing the power of phylogenomics to disentangle the directionality and signatures of interkingdom host jumping in the parasitic fungal genus Tolypocladium.</title>
        <authorList>
            <person name="Quandt C.A."/>
            <person name="Patterson W."/>
            <person name="Spatafora J.W."/>
        </authorList>
    </citation>
    <scope>NUCLEOTIDE SEQUENCE [LARGE SCALE GENOMIC DNA]</scope>
    <source>
        <strain evidence="8 9">CBS 113982</strain>
    </source>
</reference>
<dbReference type="STRING" id="45235.A0A2K3QIT7"/>
<dbReference type="InterPro" id="IPR001164">
    <property type="entry name" value="ArfGAP_dom"/>
</dbReference>
<feature type="compositionally biased region" description="Basic and acidic residues" evidence="6">
    <location>
        <begin position="318"/>
        <end position="330"/>
    </location>
</feature>
<evidence type="ECO:0000256" key="5">
    <source>
        <dbReference type="PROSITE-ProRule" id="PRU00288"/>
    </source>
</evidence>
<feature type="compositionally biased region" description="Basic and acidic residues" evidence="6">
    <location>
        <begin position="167"/>
        <end position="184"/>
    </location>
</feature>
<evidence type="ECO:0000259" key="7">
    <source>
        <dbReference type="PROSITE" id="PS50115"/>
    </source>
</evidence>